<dbReference type="CDD" id="cd20004">
    <property type="entry name" value="PBP1_ABC_sugar_binding-like"/>
    <property type="match status" value="1"/>
</dbReference>
<feature type="domain" description="Periplasmic binding protein" evidence="4">
    <location>
        <begin position="27"/>
        <end position="283"/>
    </location>
</feature>
<organism evidence="5 6">
    <name type="scientific">Candidatus Moduliflexus flocculans</name>
    <dbReference type="NCBI Taxonomy" id="1499966"/>
    <lineage>
        <taxon>Bacteria</taxon>
        <taxon>Candidatus Moduliflexota</taxon>
        <taxon>Candidatus Moduliflexia</taxon>
        <taxon>Candidatus Moduliflexales</taxon>
        <taxon>Candidatus Moduliflexaceae</taxon>
    </lineage>
</organism>
<comment type="subcellular location">
    <subcellularLocation>
        <location evidence="1">Cell envelope</location>
    </subcellularLocation>
</comment>
<dbReference type="STRING" id="1499966.U14_00650"/>
<accession>A0A0S6VTW6</accession>
<keyword evidence="3" id="KW-0732">Signal</keyword>
<reference evidence="5 6" key="1">
    <citation type="journal article" date="2015" name="PeerJ">
        <title>First genomic representation of candidate bacterial phylum KSB3 points to enhanced environmental sensing as a trigger of wastewater bulking.</title>
        <authorList>
            <person name="Sekiguchi Y."/>
            <person name="Ohashi A."/>
            <person name="Parks D.H."/>
            <person name="Yamauchi T."/>
            <person name="Tyson G.W."/>
            <person name="Hugenholtz P."/>
        </authorList>
    </citation>
    <scope>NUCLEOTIDE SEQUENCE [LARGE SCALE GENOMIC DNA]</scope>
</reference>
<dbReference type="InterPro" id="IPR025997">
    <property type="entry name" value="SBP_2_dom"/>
</dbReference>
<dbReference type="HOGENOM" id="CLU_037628_3_3_0"/>
<evidence type="ECO:0000256" key="3">
    <source>
        <dbReference type="ARBA" id="ARBA00022729"/>
    </source>
</evidence>
<dbReference type="PANTHER" id="PTHR46847">
    <property type="entry name" value="D-ALLOSE-BINDING PERIPLASMIC PROTEIN-RELATED"/>
    <property type="match status" value="1"/>
</dbReference>
<dbReference type="Gene3D" id="3.40.50.2300">
    <property type="match status" value="2"/>
</dbReference>
<evidence type="ECO:0000259" key="4">
    <source>
        <dbReference type="Pfam" id="PF13407"/>
    </source>
</evidence>
<comment type="similarity">
    <text evidence="2">Belongs to the bacterial solute-binding protein 2 family.</text>
</comment>
<proteinExistence type="inferred from homology"/>
<keyword evidence="6" id="KW-1185">Reference proteome</keyword>
<sequence length="312" mass="33713">MKKIGSLMLLIGMVAWGGIARAENVNIVVIPKGSDHVFWDFIRAGVDQAVKEIGNINLTWRGPAYNDDTPSQIKIVELYTKPEINAMIIVPTDKQALVEPIKKATELGIKVIVIDSGLDGHYHLSFIGTNNLEGGVLAAKRLAALINEQGKVMVLRTVPGSASTDQRAEGFLQEMKNYPNITVVADEYGGGSSGKSYHAAKKLLGEQADLQGVFAVNESSTDGMLKALREAGLAQKVKFVGFDASDPLIDGLAKKDIDALVIQNPRQMGYMGIKTAVAAIRNETVEPLVYTNVVLATPENYQTPDIHALLYP</sequence>
<dbReference type="EMBL" id="DF820455">
    <property type="protein sequence ID" value="GAK49428.1"/>
    <property type="molecule type" value="Genomic_DNA"/>
</dbReference>
<dbReference type="InterPro" id="IPR028082">
    <property type="entry name" value="Peripla_BP_I"/>
</dbReference>
<dbReference type="GO" id="GO:0030313">
    <property type="term" value="C:cell envelope"/>
    <property type="evidence" value="ECO:0007669"/>
    <property type="project" value="UniProtKB-SubCell"/>
</dbReference>
<dbReference type="Proteomes" id="UP000030700">
    <property type="component" value="Unassembled WGS sequence"/>
</dbReference>
<evidence type="ECO:0000313" key="6">
    <source>
        <dbReference type="Proteomes" id="UP000030700"/>
    </source>
</evidence>
<evidence type="ECO:0000313" key="5">
    <source>
        <dbReference type="EMBL" id="GAK49428.1"/>
    </source>
</evidence>
<evidence type="ECO:0000256" key="2">
    <source>
        <dbReference type="ARBA" id="ARBA00007639"/>
    </source>
</evidence>
<evidence type="ECO:0000256" key="1">
    <source>
        <dbReference type="ARBA" id="ARBA00004196"/>
    </source>
</evidence>
<dbReference type="AlphaFoldDB" id="A0A0S6VTW6"/>
<protein>
    <submittedName>
        <fullName evidence="5">Periplasmic binding protein/LacI transcriptional regulator</fullName>
    </submittedName>
</protein>
<dbReference type="GO" id="GO:0030246">
    <property type="term" value="F:carbohydrate binding"/>
    <property type="evidence" value="ECO:0007669"/>
    <property type="project" value="UniProtKB-ARBA"/>
</dbReference>
<dbReference type="SUPFAM" id="SSF53822">
    <property type="entry name" value="Periplasmic binding protein-like I"/>
    <property type="match status" value="1"/>
</dbReference>
<name>A0A0S6VTW6_9BACT</name>
<dbReference type="PANTHER" id="PTHR46847:SF1">
    <property type="entry name" value="D-ALLOSE-BINDING PERIPLASMIC PROTEIN-RELATED"/>
    <property type="match status" value="1"/>
</dbReference>
<gene>
    <name evidence="5" type="ORF">U14_00650</name>
</gene>
<dbReference type="Pfam" id="PF13407">
    <property type="entry name" value="Peripla_BP_4"/>
    <property type="match status" value="1"/>
</dbReference>